<evidence type="ECO:0000313" key="2">
    <source>
        <dbReference type="Proteomes" id="UP001215712"/>
    </source>
</evidence>
<evidence type="ECO:0000313" key="1">
    <source>
        <dbReference type="EMBL" id="KAJ5724755.1"/>
    </source>
</evidence>
<protein>
    <recommendedName>
        <fullName evidence="3">F-box domain-containing protein</fullName>
    </recommendedName>
</protein>
<dbReference type="Proteomes" id="UP001215712">
    <property type="component" value="Unassembled WGS sequence"/>
</dbReference>
<organism evidence="1 2">
    <name type="scientific">Penicillium malachiteum</name>
    <dbReference type="NCBI Taxonomy" id="1324776"/>
    <lineage>
        <taxon>Eukaryota</taxon>
        <taxon>Fungi</taxon>
        <taxon>Dikarya</taxon>
        <taxon>Ascomycota</taxon>
        <taxon>Pezizomycotina</taxon>
        <taxon>Eurotiomycetes</taxon>
        <taxon>Eurotiomycetidae</taxon>
        <taxon>Eurotiales</taxon>
        <taxon>Aspergillaceae</taxon>
        <taxon>Penicillium</taxon>
    </lineage>
</organism>
<dbReference type="AlphaFoldDB" id="A0AAD6MVJ6"/>
<accession>A0AAD6MVJ6</accession>
<evidence type="ECO:0008006" key="3">
    <source>
        <dbReference type="Google" id="ProtNLM"/>
    </source>
</evidence>
<proteinExistence type="predicted"/>
<keyword evidence="2" id="KW-1185">Reference proteome</keyword>
<reference evidence="1" key="1">
    <citation type="journal article" date="2023" name="IMA Fungus">
        <title>Comparative genomic study of the Penicillium genus elucidates a diverse pangenome and 15 lateral gene transfer events.</title>
        <authorList>
            <person name="Petersen C."/>
            <person name="Sorensen T."/>
            <person name="Nielsen M.R."/>
            <person name="Sondergaard T.E."/>
            <person name="Sorensen J.L."/>
            <person name="Fitzpatrick D.A."/>
            <person name="Frisvad J.C."/>
            <person name="Nielsen K.L."/>
        </authorList>
    </citation>
    <scope>NUCLEOTIDE SEQUENCE</scope>
    <source>
        <strain evidence="1">IBT 17514</strain>
    </source>
</reference>
<name>A0AAD6MVJ6_9EURO</name>
<sequence length="384" mass="43432">MHQYWRAIAPGRKEVTGCIGELVQALLSGGAANLVPLLARPLNAHRWVKLIALRVLQGENVEDEREGTCTRRTRTRSLSQSHLAKTNRIEQHDALLKASPGTDNNLKSFPCLPSEIHHAIFNNIDDVQDVLCLSLTSRYFWAVGLSHIEDHIVSSLAPWAGERIICVSYQSDPDDFPPGLLSPAEKEDLIELNHVQDLNAFSIKHTWKKIGGPSLSQRLQEWFKEYESHHRMSSADRTEIIMGLKPEILEFYPRNQPWVLRNLTTKEYVRGEAIALKDLFIHGPHIDVIGFSEVLLSRISWSSQPVEVGHGKDMAHGKWAGHRFEIIPLATLKRGSDSAEWVDVSDELLRELDVILTSQKGDDWRDTLSRRYQRVPAAVALGYS</sequence>
<dbReference type="EMBL" id="JAQJAN010000008">
    <property type="protein sequence ID" value="KAJ5724755.1"/>
    <property type="molecule type" value="Genomic_DNA"/>
</dbReference>
<comment type="caution">
    <text evidence="1">The sequence shown here is derived from an EMBL/GenBank/DDBJ whole genome shotgun (WGS) entry which is preliminary data.</text>
</comment>
<gene>
    <name evidence="1" type="ORF">N7493_006483</name>
</gene>
<reference evidence="1" key="2">
    <citation type="submission" date="2023-01" db="EMBL/GenBank/DDBJ databases">
        <authorList>
            <person name="Petersen C."/>
        </authorList>
    </citation>
    <scope>NUCLEOTIDE SEQUENCE</scope>
    <source>
        <strain evidence="1">IBT 17514</strain>
    </source>
</reference>